<sequence length="212" mass="22386">MRIRELLTAVVICLTAAGCTSTSVGEPSAADHPPSSRTTEPSATEPPADGLPADGAPRVANPLDTTAYQRDPCQALNSEQTRELALEDQGTVEEGDVGLICEWRSLRGEPAGVDISSLDRNPYGLTGAYRAQKTGVLKLFEELPEVEGHPAVAYGRNDQRDAGVCAVLVGMTDQLTFEFAVRLSAANVGSVDPCEMAVQVAGMAVRNMKGDQ</sequence>
<evidence type="ECO:0008006" key="4">
    <source>
        <dbReference type="Google" id="ProtNLM"/>
    </source>
</evidence>
<keyword evidence="3" id="KW-1185">Reference proteome</keyword>
<organism evidence="2 3">
    <name type="scientific">Actinophytocola xinjiangensis</name>
    <dbReference type="NCBI Taxonomy" id="485602"/>
    <lineage>
        <taxon>Bacteria</taxon>
        <taxon>Bacillati</taxon>
        <taxon>Actinomycetota</taxon>
        <taxon>Actinomycetes</taxon>
        <taxon>Pseudonocardiales</taxon>
        <taxon>Pseudonocardiaceae</taxon>
    </lineage>
</organism>
<dbReference type="AlphaFoldDB" id="A0A7Z0WKF4"/>
<evidence type="ECO:0000313" key="3">
    <source>
        <dbReference type="Proteomes" id="UP000185696"/>
    </source>
</evidence>
<name>A0A7Z0WKF4_9PSEU</name>
<dbReference type="OrthoDB" id="3678908at2"/>
<feature type="compositionally biased region" description="Low complexity" evidence="1">
    <location>
        <begin position="46"/>
        <end position="57"/>
    </location>
</feature>
<comment type="caution">
    <text evidence="2">The sequence shown here is derived from an EMBL/GenBank/DDBJ whole genome shotgun (WGS) entry which is preliminary data.</text>
</comment>
<dbReference type="Proteomes" id="UP000185696">
    <property type="component" value="Unassembled WGS sequence"/>
</dbReference>
<gene>
    <name evidence="2" type="ORF">BLA60_19860</name>
</gene>
<evidence type="ECO:0000256" key="1">
    <source>
        <dbReference type="SAM" id="MobiDB-lite"/>
    </source>
</evidence>
<accession>A0A7Z0WKF4</accession>
<evidence type="ECO:0000313" key="2">
    <source>
        <dbReference type="EMBL" id="OLF09426.1"/>
    </source>
</evidence>
<dbReference type="Pfam" id="PF12079">
    <property type="entry name" value="DUF3558"/>
    <property type="match status" value="1"/>
</dbReference>
<feature type="region of interest" description="Disordered" evidence="1">
    <location>
        <begin position="21"/>
        <end position="63"/>
    </location>
</feature>
<reference evidence="2 3" key="1">
    <citation type="submission" date="2016-12" db="EMBL/GenBank/DDBJ databases">
        <title>The draft genome sequence of Actinophytocola xinjiangensis.</title>
        <authorList>
            <person name="Wang W."/>
            <person name="Yuan L."/>
        </authorList>
    </citation>
    <scope>NUCLEOTIDE SEQUENCE [LARGE SCALE GENOMIC DNA]</scope>
    <source>
        <strain evidence="2 3">CGMCC 4.4663</strain>
    </source>
</reference>
<protein>
    <recommendedName>
        <fullName evidence="4">DUF3558 domain-containing protein</fullName>
    </recommendedName>
</protein>
<dbReference type="InterPro" id="IPR024520">
    <property type="entry name" value="DUF3558"/>
</dbReference>
<dbReference type="PROSITE" id="PS51257">
    <property type="entry name" value="PROKAR_LIPOPROTEIN"/>
    <property type="match status" value="1"/>
</dbReference>
<dbReference type="RefSeq" id="WP_075134419.1">
    <property type="nucleotide sequence ID" value="NZ_MSIF01000009.1"/>
</dbReference>
<proteinExistence type="predicted"/>
<dbReference type="EMBL" id="MSIF01000009">
    <property type="protein sequence ID" value="OLF09426.1"/>
    <property type="molecule type" value="Genomic_DNA"/>
</dbReference>